<gene>
    <name evidence="1" type="ORF">ACFSW8_16885</name>
</gene>
<name>A0ABW4ZF78_9BACT</name>
<dbReference type="RefSeq" id="WP_377178824.1">
    <property type="nucleotide sequence ID" value="NZ_JBHUJB010000083.1"/>
</dbReference>
<reference evidence="2" key="1">
    <citation type="journal article" date="2019" name="Int. J. Syst. Evol. Microbiol.">
        <title>The Global Catalogue of Microorganisms (GCM) 10K type strain sequencing project: providing services to taxonomists for standard genome sequencing and annotation.</title>
        <authorList>
            <consortium name="The Broad Institute Genomics Platform"/>
            <consortium name="The Broad Institute Genome Sequencing Center for Infectious Disease"/>
            <person name="Wu L."/>
            <person name="Ma J."/>
        </authorList>
    </citation>
    <scope>NUCLEOTIDE SEQUENCE [LARGE SCALE GENOMIC DNA]</scope>
    <source>
        <strain evidence="2">CCUG 57942</strain>
    </source>
</reference>
<evidence type="ECO:0000313" key="2">
    <source>
        <dbReference type="Proteomes" id="UP001597389"/>
    </source>
</evidence>
<keyword evidence="2" id="KW-1185">Reference proteome</keyword>
<accession>A0ABW4ZF78</accession>
<protein>
    <submittedName>
        <fullName evidence="1">Uncharacterized protein</fullName>
    </submittedName>
</protein>
<dbReference type="EMBL" id="JBHUJB010000083">
    <property type="protein sequence ID" value="MFD2160583.1"/>
    <property type="molecule type" value="Genomic_DNA"/>
</dbReference>
<comment type="caution">
    <text evidence="1">The sequence shown here is derived from an EMBL/GenBank/DDBJ whole genome shotgun (WGS) entry which is preliminary data.</text>
</comment>
<evidence type="ECO:0000313" key="1">
    <source>
        <dbReference type="EMBL" id="MFD2160583.1"/>
    </source>
</evidence>
<proteinExistence type="predicted"/>
<sequence length="275" mass="30631">MALATFVVVPACEKPAAEGMDPPPQVEEVLLVEREHTSEALAAAFPLFPLVEKQRWGKLLDLEGEWGEASEEARVRLAEEINALGDELAVRYPFSADSEGMRLGGIRYTRETGEIEIPAAVHYPKQDQEGKEYELEVVLCNERGRVHETLLLTDVRPLHLELMLHLIGHKKKATQYRLSIRLPDEPSIPLVRLLSSTSGEALPEPLAFTFSGSAFGESYGPDTTGDLIITWHVHDAVLQARDEGIAQARTRLLVKRDPRLEEGMAVRLVLEPTDE</sequence>
<organism evidence="1 2">
    <name type="scientific">Rubritalea tangerina</name>
    <dbReference type="NCBI Taxonomy" id="430798"/>
    <lineage>
        <taxon>Bacteria</taxon>
        <taxon>Pseudomonadati</taxon>
        <taxon>Verrucomicrobiota</taxon>
        <taxon>Verrucomicrobiia</taxon>
        <taxon>Verrucomicrobiales</taxon>
        <taxon>Rubritaleaceae</taxon>
        <taxon>Rubritalea</taxon>
    </lineage>
</organism>
<dbReference type="Proteomes" id="UP001597389">
    <property type="component" value="Unassembled WGS sequence"/>
</dbReference>